<sequence>MPCRTPIENCPDYALFQLTPTRTRFDLVLFYGRNSEKLASGLFEPFISHLKFARDEISKGGYSITLRPPSHAAPWFTKATFERFVRFVSTPAVLERFVSIEKEILQIKISIHANELSDTDEHGQLDQGSGSVARGITRKSTDSSKLKSEIERANDSIHEENSKIQLQCLLDTRRALLRKEQAMAYARGLAAGFEMDNIDDLISFANAYGASRLREACVNFKELCNKKHGDGIWMEELAAMEACSPAELSFLGTSGIVLTNEASAPNQNILSNFTKVDLCGDASKDSTISNASPDGKKDDNLPASGSKVQVPVTWQNQLPPYMYSFQGPIHQLPPYQGYPFSPSMHPHYAGNMLWPPNRKLREANYHNNQKSSLRKEKFLNRKDSESEEDRPTESSDSDFKSDLDSNIQQDNKNSLTEHSYKEKHRKKSSKTVVIRNINYITPKRRNGEKGGDFDESSSEEDEFLDEESLKKKVDDAVGLLKKSRKANSSRHKKIDANKSLHVSNGSNDASDQAFGDNSVERSSKKGKGKDNWDAFQNLLMRVEEKTDNRVEALCSMDVQDEHLVLRSSEGGISSTTIPAVDLELEKVPKKHIIATDSFVVTDREGGSESRVKFLEDFENEENFHSVLKSEDCTDADLLFSQRSEEPVLGIGDIVSTCGSESSTIKTVKGEDWFIVNHSGKQENERGTNVQTIFDGDCVLPVGDNLHSEKHKEDVLIDDSLMIQARSVTDDLYEPQWKMDIRMDVDLTSAASPGDGAANGSQDKLEVYEPNDLCMVLERESEFQSSRGSWSMDYGIDVSFEEANKRCSVAEVRLSDDSVVGNNEVNGSKFKGKEGRSKVPHGSLGKSKPELMSKSRKTSLVSRPGVQKSKLEKEEEIRKKMEELLIQRQKRIAERTAANGLAPAASKKAPLQSRTAKGPIKSDTNNIHAATRATNRIGSVKVRAT</sequence>
<reference evidence="2" key="1">
    <citation type="journal article" date="2023" name="Hortic. Res.">
        <title>A chromosome-level phased genome enabling allele-level studies in sweet orange: a case study on citrus Huanglongbing tolerance.</title>
        <authorList>
            <person name="Wu B."/>
            <person name="Yu Q."/>
            <person name="Deng Z."/>
            <person name="Duan Y."/>
            <person name="Luo F."/>
            <person name="Gmitter F. Jr."/>
        </authorList>
    </citation>
    <scope>NUCLEOTIDE SEQUENCE [LARGE SCALE GENOMIC DNA]</scope>
    <source>
        <strain evidence="2">cv. Valencia</strain>
    </source>
</reference>
<keyword evidence="2" id="KW-1185">Reference proteome</keyword>
<gene>
    <name evidence="1" type="ORF">KPL71_005669</name>
</gene>
<protein>
    <submittedName>
        <fullName evidence="1">CSL1</fullName>
    </submittedName>
</protein>
<dbReference type="EMBL" id="CM039171">
    <property type="protein sequence ID" value="KAH9796854.1"/>
    <property type="molecule type" value="Genomic_DNA"/>
</dbReference>
<proteinExistence type="predicted"/>
<dbReference type="Proteomes" id="UP000829398">
    <property type="component" value="Chromosome 2"/>
</dbReference>
<comment type="caution">
    <text evidence="1">The sequence shown here is derived from an EMBL/GenBank/DDBJ whole genome shotgun (WGS) entry which is preliminary data.</text>
</comment>
<name>A0ACB8NG69_CITSI</name>
<accession>A0ACB8NG69</accession>
<evidence type="ECO:0000313" key="1">
    <source>
        <dbReference type="EMBL" id="KAH9796854.1"/>
    </source>
</evidence>
<evidence type="ECO:0000313" key="2">
    <source>
        <dbReference type="Proteomes" id="UP000829398"/>
    </source>
</evidence>
<organism evidence="1 2">
    <name type="scientific">Citrus sinensis</name>
    <name type="common">Sweet orange</name>
    <name type="synonym">Citrus aurantium var. sinensis</name>
    <dbReference type="NCBI Taxonomy" id="2711"/>
    <lineage>
        <taxon>Eukaryota</taxon>
        <taxon>Viridiplantae</taxon>
        <taxon>Streptophyta</taxon>
        <taxon>Embryophyta</taxon>
        <taxon>Tracheophyta</taxon>
        <taxon>Spermatophyta</taxon>
        <taxon>Magnoliopsida</taxon>
        <taxon>eudicotyledons</taxon>
        <taxon>Gunneridae</taxon>
        <taxon>Pentapetalae</taxon>
        <taxon>rosids</taxon>
        <taxon>malvids</taxon>
        <taxon>Sapindales</taxon>
        <taxon>Rutaceae</taxon>
        <taxon>Aurantioideae</taxon>
        <taxon>Citrus</taxon>
    </lineage>
</organism>